<feature type="non-terminal residue" evidence="1">
    <location>
        <position position="1"/>
    </location>
</feature>
<comment type="caution">
    <text evidence="1">The sequence shown here is derived from an EMBL/GenBank/DDBJ whole genome shotgun (WGS) entry which is preliminary data.</text>
</comment>
<keyword evidence="2" id="KW-1185">Reference proteome</keyword>
<accession>A0ABS0ACY0</accession>
<sequence length="146" mass="16414">NWVMVMKMGGRELNKQVYKDGKGTVSGMGQTQELSGDMLEAVKTEAMFFPEMYHADMATLDGAERLGDHNVYVIKWNDLKSSFYDTETGLLVGTESTTMTPQGETKVVTQYSDFKEYAGVKFPTSMLIPMMGRELTFELKDLKVNP</sequence>
<feature type="non-terminal residue" evidence="1">
    <location>
        <position position="146"/>
    </location>
</feature>
<organism evidence="1 2">
    <name type="scientific">Nonlabens mediterrranea</name>
    <dbReference type="NCBI Taxonomy" id="1419947"/>
    <lineage>
        <taxon>Bacteria</taxon>
        <taxon>Pseudomonadati</taxon>
        <taxon>Bacteroidota</taxon>
        <taxon>Flavobacteriia</taxon>
        <taxon>Flavobacteriales</taxon>
        <taxon>Flavobacteriaceae</taxon>
        <taxon>Nonlabens</taxon>
    </lineage>
</organism>
<proteinExistence type="predicted"/>
<name>A0ABS0ACY0_9FLAO</name>
<gene>
    <name evidence="1" type="ORF">FNJ87_20725</name>
</gene>
<dbReference type="Proteomes" id="UP001194729">
    <property type="component" value="Unassembled WGS sequence"/>
</dbReference>
<evidence type="ECO:0000313" key="1">
    <source>
        <dbReference type="EMBL" id="MBF4986633.1"/>
    </source>
</evidence>
<evidence type="ECO:0000313" key="2">
    <source>
        <dbReference type="Proteomes" id="UP001194729"/>
    </source>
</evidence>
<protein>
    <submittedName>
        <fullName evidence="1">Insulinase family protein</fullName>
    </submittedName>
</protein>
<reference evidence="1 2" key="1">
    <citation type="submission" date="2020-11" db="EMBL/GenBank/DDBJ databases">
        <title>P. mediterranea TC4 genome.</title>
        <authorList>
            <person name="Molmeret M."/>
        </authorList>
    </citation>
    <scope>NUCLEOTIDE SEQUENCE [LARGE SCALE GENOMIC DNA]</scope>
    <source>
        <strain evidence="1 2">TC4</strain>
    </source>
</reference>
<dbReference type="EMBL" id="JADKYU010001364">
    <property type="protein sequence ID" value="MBF4986633.1"/>
    <property type="molecule type" value="Genomic_DNA"/>
</dbReference>